<dbReference type="GeneID" id="28845658"/>
<protein>
    <submittedName>
        <fullName evidence="1">Uncharacterized protein</fullName>
    </submittedName>
</protein>
<evidence type="ECO:0000313" key="1">
    <source>
        <dbReference type="EMBL" id="OAQ60881.1"/>
    </source>
</evidence>
<dbReference type="Proteomes" id="UP000078397">
    <property type="component" value="Unassembled WGS sequence"/>
</dbReference>
<proteinExistence type="predicted"/>
<keyword evidence="2" id="KW-1185">Reference proteome</keyword>
<dbReference type="KEGG" id="pchm:VFPPC_01922"/>
<gene>
    <name evidence="1" type="ORF">VFPPC_01922</name>
</gene>
<dbReference type="RefSeq" id="XP_018138690.1">
    <property type="nucleotide sequence ID" value="XM_018281664.1"/>
</dbReference>
<evidence type="ECO:0000313" key="2">
    <source>
        <dbReference type="Proteomes" id="UP000078397"/>
    </source>
</evidence>
<reference evidence="1 2" key="1">
    <citation type="journal article" date="2016" name="PLoS Pathog.">
        <title>Biosynthesis of antibiotic leucinostatins in bio-control fungus Purpureocillium lilacinum and their inhibition on phytophthora revealed by genome mining.</title>
        <authorList>
            <person name="Wang G."/>
            <person name="Liu Z."/>
            <person name="Lin R."/>
            <person name="Li E."/>
            <person name="Mao Z."/>
            <person name="Ling J."/>
            <person name="Yang Y."/>
            <person name="Yin W.B."/>
            <person name="Xie B."/>
        </authorList>
    </citation>
    <scope>NUCLEOTIDE SEQUENCE [LARGE SCALE GENOMIC DNA]</scope>
    <source>
        <strain evidence="1">170</strain>
    </source>
</reference>
<comment type="caution">
    <text evidence="1">The sequence shown here is derived from an EMBL/GenBank/DDBJ whole genome shotgun (WGS) entry which is preliminary data.</text>
</comment>
<dbReference type="AlphaFoldDB" id="A0A179F6C8"/>
<name>A0A179F6C8_METCM</name>
<accession>A0A179F6C8</accession>
<organism evidence="1 2">
    <name type="scientific">Pochonia chlamydosporia 170</name>
    <dbReference type="NCBI Taxonomy" id="1380566"/>
    <lineage>
        <taxon>Eukaryota</taxon>
        <taxon>Fungi</taxon>
        <taxon>Dikarya</taxon>
        <taxon>Ascomycota</taxon>
        <taxon>Pezizomycotina</taxon>
        <taxon>Sordariomycetes</taxon>
        <taxon>Hypocreomycetidae</taxon>
        <taxon>Hypocreales</taxon>
        <taxon>Clavicipitaceae</taxon>
        <taxon>Pochonia</taxon>
    </lineage>
</organism>
<sequence length="89" mass="10141">MPVASLERNDGVASCASRRLVALYCHLCSPSCHGLRKPELQQFAIIHDSYMRQVEHDVFWTNRPPAWFADLPNSYDNRPVPHLPQALTP</sequence>
<dbReference type="EMBL" id="LSBJ02000001">
    <property type="protein sequence ID" value="OAQ60881.1"/>
    <property type="molecule type" value="Genomic_DNA"/>
</dbReference>